<name>A0A7R9KXL8_9ACAR</name>
<dbReference type="EMBL" id="OC863533">
    <property type="protein sequence ID" value="CAD7631070.1"/>
    <property type="molecule type" value="Genomic_DNA"/>
</dbReference>
<evidence type="ECO:0000313" key="2">
    <source>
        <dbReference type="Proteomes" id="UP000759131"/>
    </source>
</evidence>
<sequence length="168" mass="19291">MQSVDLALAPWGKIHRKISDRKLVYLRDRDALWERKQTNLELSLTLSQENYFPNLLAHPVNKVPTKARGLLLKMINILVESGVNLISEERHRLAYKIYGHHLLSRELRVNNLLVIIVLKTMEKASKKHPNDLQNSIIHLSVSIPVPEKSSPEECNFGKPFGTLTWSLL</sequence>
<dbReference type="EMBL" id="CAJPIZ010008958">
    <property type="protein sequence ID" value="CAG2111500.1"/>
    <property type="molecule type" value="Genomic_DNA"/>
</dbReference>
<accession>A0A7R9KXL8</accession>
<dbReference type="Proteomes" id="UP000759131">
    <property type="component" value="Unassembled WGS sequence"/>
</dbReference>
<evidence type="ECO:0000313" key="1">
    <source>
        <dbReference type="EMBL" id="CAD7631070.1"/>
    </source>
</evidence>
<keyword evidence="2" id="KW-1185">Reference proteome</keyword>
<reference evidence="1" key="1">
    <citation type="submission" date="2020-11" db="EMBL/GenBank/DDBJ databases">
        <authorList>
            <person name="Tran Van P."/>
        </authorList>
    </citation>
    <scope>NUCLEOTIDE SEQUENCE</scope>
</reference>
<protein>
    <submittedName>
        <fullName evidence="1">Uncharacterized protein</fullName>
    </submittedName>
</protein>
<proteinExistence type="predicted"/>
<organism evidence="1">
    <name type="scientific">Medioppia subpectinata</name>
    <dbReference type="NCBI Taxonomy" id="1979941"/>
    <lineage>
        <taxon>Eukaryota</taxon>
        <taxon>Metazoa</taxon>
        <taxon>Ecdysozoa</taxon>
        <taxon>Arthropoda</taxon>
        <taxon>Chelicerata</taxon>
        <taxon>Arachnida</taxon>
        <taxon>Acari</taxon>
        <taxon>Acariformes</taxon>
        <taxon>Sarcoptiformes</taxon>
        <taxon>Oribatida</taxon>
        <taxon>Brachypylina</taxon>
        <taxon>Oppioidea</taxon>
        <taxon>Oppiidae</taxon>
        <taxon>Medioppia</taxon>
    </lineage>
</organism>
<dbReference type="AlphaFoldDB" id="A0A7R9KXL8"/>
<gene>
    <name evidence="1" type="ORF">OSB1V03_LOCUS11480</name>
</gene>